<evidence type="ECO:0000259" key="1">
    <source>
        <dbReference type="Pfam" id="PF24764"/>
    </source>
</evidence>
<name>A0A6S7G2T0_PARCT</name>
<dbReference type="InterPro" id="IPR058913">
    <property type="entry name" value="Integrase_dom_put"/>
</dbReference>
<proteinExistence type="predicted"/>
<reference evidence="2" key="1">
    <citation type="submission" date="2020-04" db="EMBL/GenBank/DDBJ databases">
        <authorList>
            <person name="Alioto T."/>
            <person name="Alioto T."/>
            <person name="Gomez Garrido J."/>
        </authorList>
    </citation>
    <scope>NUCLEOTIDE SEQUENCE</scope>
    <source>
        <strain evidence="2">A484AB</strain>
    </source>
</reference>
<organism evidence="2 3">
    <name type="scientific">Paramuricea clavata</name>
    <name type="common">Red gorgonian</name>
    <name type="synonym">Violescent sea-whip</name>
    <dbReference type="NCBI Taxonomy" id="317549"/>
    <lineage>
        <taxon>Eukaryota</taxon>
        <taxon>Metazoa</taxon>
        <taxon>Cnidaria</taxon>
        <taxon>Anthozoa</taxon>
        <taxon>Octocorallia</taxon>
        <taxon>Malacalcyonacea</taxon>
        <taxon>Plexauridae</taxon>
        <taxon>Paramuricea</taxon>
    </lineage>
</organism>
<feature type="domain" description="Integrase core" evidence="1">
    <location>
        <begin position="169"/>
        <end position="258"/>
    </location>
</feature>
<keyword evidence="3" id="KW-1185">Reference proteome</keyword>
<dbReference type="AlphaFoldDB" id="A0A6S7G2T0"/>
<dbReference type="OrthoDB" id="2495279at2759"/>
<dbReference type="PANTHER" id="PTHR46177">
    <property type="entry name" value="INTEGRASE CATALYTIC DOMAIN-CONTAINING PROTEIN"/>
    <property type="match status" value="1"/>
</dbReference>
<dbReference type="Pfam" id="PF24764">
    <property type="entry name" value="rva_4"/>
    <property type="match status" value="1"/>
</dbReference>
<evidence type="ECO:0000313" key="2">
    <source>
        <dbReference type="EMBL" id="CAB3986238.1"/>
    </source>
</evidence>
<dbReference type="EMBL" id="CACRXK020000986">
    <property type="protein sequence ID" value="CAB3986238.1"/>
    <property type="molecule type" value="Genomic_DNA"/>
</dbReference>
<dbReference type="PANTHER" id="PTHR46177:SF1">
    <property type="entry name" value="INTEGRASE CATALYTIC DOMAIN-CONTAINING PROTEIN"/>
    <property type="match status" value="1"/>
</dbReference>
<accession>A0A6S7G2T0</accession>
<protein>
    <recommendedName>
        <fullName evidence="1">Integrase core domain-containing protein</fullName>
    </recommendedName>
</protein>
<comment type="caution">
    <text evidence="2">The sequence shown here is derived from an EMBL/GenBank/DDBJ whole genome shotgun (WGS) entry which is preliminary data.</text>
</comment>
<evidence type="ECO:0000313" key="3">
    <source>
        <dbReference type="Proteomes" id="UP001152795"/>
    </source>
</evidence>
<gene>
    <name evidence="2" type="ORF">PACLA_8A025033</name>
</gene>
<dbReference type="Proteomes" id="UP001152795">
    <property type="component" value="Unassembled WGS sequence"/>
</dbReference>
<sequence>MAENELLEDHCGYCTHCGGEIEREFIFCPQCGLNIEKRYLSNTVILGNGSLSEREIIESYFHSGFEYESILQFLSKFHAIKMSMSTLKRRLKMFGLQRKQQEVNMDEITEIMRRELSGSGCLFGYRTMWHTLRIKYGILVPRNLVQIRLKELDPQGSQDRRRHRLKRRVYNVPGPNYCWHVDGYDKIKPYGFPVHGAIDGYSRRLLWLKVGRTNNDPAVTAKYFYDCIEELEGCPRLLRTDCGTENGLMATMQCLLRADGEDELAGENSHRYGPSTACSTGFGFFTLYWNTHYIRHSRHETVAGRPDELFFNPESRGATSHLQPIDDDLMEELKNQCKEANEATDHQLYFRFVLEHENLSEPNHWQEAVDLFIHLTSVAE</sequence>